<name>X1FXW3_9ZZZZ</name>
<organism evidence="1">
    <name type="scientific">marine sediment metagenome</name>
    <dbReference type="NCBI Taxonomy" id="412755"/>
    <lineage>
        <taxon>unclassified sequences</taxon>
        <taxon>metagenomes</taxon>
        <taxon>ecological metagenomes</taxon>
    </lineage>
</organism>
<gene>
    <name evidence="1" type="ORF">S03H2_25621</name>
</gene>
<proteinExistence type="predicted"/>
<feature type="non-terminal residue" evidence="1">
    <location>
        <position position="149"/>
    </location>
</feature>
<sequence>GQRLVSDTVPFEGDRATLLALDACLNIEGMPQSATGQAALLTGQNIPALVGRHYGPKPNQPITDIVKNRNIFKALKMDGRSAAFLNAYPPSYFEAIYSGRRIYAAIPLAATSAGVSLRTKADLEKGEAISADFTAQGWRDHLGLTDTPV</sequence>
<dbReference type="EMBL" id="BARU01014563">
    <property type="protein sequence ID" value="GAH34179.1"/>
    <property type="molecule type" value="Genomic_DNA"/>
</dbReference>
<feature type="non-terminal residue" evidence="1">
    <location>
        <position position="1"/>
    </location>
</feature>
<comment type="caution">
    <text evidence="1">The sequence shown here is derived from an EMBL/GenBank/DDBJ whole genome shotgun (WGS) entry which is preliminary data.</text>
</comment>
<reference evidence="1" key="1">
    <citation type="journal article" date="2014" name="Front. Microbiol.">
        <title>High frequency of phylogenetically diverse reductive dehalogenase-homologous genes in deep subseafloor sedimentary metagenomes.</title>
        <authorList>
            <person name="Kawai M."/>
            <person name="Futagami T."/>
            <person name="Toyoda A."/>
            <person name="Takaki Y."/>
            <person name="Nishi S."/>
            <person name="Hori S."/>
            <person name="Arai W."/>
            <person name="Tsubouchi T."/>
            <person name="Morono Y."/>
            <person name="Uchiyama I."/>
            <person name="Ito T."/>
            <person name="Fujiyama A."/>
            <person name="Inagaki F."/>
            <person name="Takami H."/>
        </authorList>
    </citation>
    <scope>NUCLEOTIDE SEQUENCE</scope>
    <source>
        <strain evidence="1">Expedition CK06-06</strain>
    </source>
</reference>
<protein>
    <submittedName>
        <fullName evidence="1">Uncharacterized protein</fullName>
    </submittedName>
</protein>
<dbReference type="AlphaFoldDB" id="X1FXW3"/>
<accession>X1FXW3</accession>
<evidence type="ECO:0000313" key="1">
    <source>
        <dbReference type="EMBL" id="GAH34179.1"/>
    </source>
</evidence>